<dbReference type="InterPro" id="IPR023393">
    <property type="entry name" value="START-like_dom_sf"/>
</dbReference>
<dbReference type="AlphaFoldDB" id="A0ABD5UZX9"/>
<dbReference type="InterPro" id="IPR005031">
    <property type="entry name" value="COQ10_START"/>
</dbReference>
<evidence type="ECO:0000259" key="1">
    <source>
        <dbReference type="Pfam" id="PF03364"/>
    </source>
</evidence>
<feature type="domain" description="Coenzyme Q-binding protein COQ10 START" evidence="1">
    <location>
        <begin position="12"/>
        <end position="139"/>
    </location>
</feature>
<dbReference type="Proteomes" id="UP001596296">
    <property type="component" value="Unassembled WGS sequence"/>
</dbReference>
<proteinExistence type="predicted"/>
<organism evidence="2 3">
    <name type="scientific">Halopenitus salinus</name>
    <dbReference type="NCBI Taxonomy" id="1198295"/>
    <lineage>
        <taxon>Archaea</taxon>
        <taxon>Methanobacteriati</taxon>
        <taxon>Methanobacteriota</taxon>
        <taxon>Stenosarchaea group</taxon>
        <taxon>Halobacteria</taxon>
        <taxon>Halobacteriales</taxon>
        <taxon>Haloferacaceae</taxon>
        <taxon>Halopenitus</taxon>
    </lineage>
</organism>
<evidence type="ECO:0000313" key="2">
    <source>
        <dbReference type="EMBL" id="MFC6893353.1"/>
    </source>
</evidence>
<reference evidence="2 3" key="1">
    <citation type="journal article" date="2019" name="Int. J. Syst. Evol. Microbiol.">
        <title>The Global Catalogue of Microorganisms (GCM) 10K type strain sequencing project: providing services to taxonomists for standard genome sequencing and annotation.</title>
        <authorList>
            <consortium name="The Broad Institute Genomics Platform"/>
            <consortium name="The Broad Institute Genome Sequencing Center for Infectious Disease"/>
            <person name="Wu L."/>
            <person name="Ma J."/>
        </authorList>
    </citation>
    <scope>NUCLEOTIDE SEQUENCE [LARGE SCALE GENOMIC DNA]</scope>
    <source>
        <strain evidence="2 3">SKJ47</strain>
    </source>
</reference>
<dbReference type="RefSeq" id="WP_379744903.1">
    <property type="nucleotide sequence ID" value="NZ_JBHSVN010000001.1"/>
</dbReference>
<dbReference type="SUPFAM" id="SSF55961">
    <property type="entry name" value="Bet v1-like"/>
    <property type="match status" value="1"/>
</dbReference>
<protein>
    <submittedName>
        <fullName evidence="2">SRPBCC family protein</fullName>
    </submittedName>
</protein>
<accession>A0ABD5UZX9</accession>
<evidence type="ECO:0000313" key="3">
    <source>
        <dbReference type="Proteomes" id="UP001596296"/>
    </source>
</evidence>
<dbReference type="Gene3D" id="3.30.530.20">
    <property type="match status" value="1"/>
</dbReference>
<dbReference type="CDD" id="cd07812">
    <property type="entry name" value="SRPBCC"/>
    <property type="match status" value="1"/>
</dbReference>
<gene>
    <name evidence="2" type="ORF">ACFQE9_12165</name>
</gene>
<sequence>MDELVVRTTVYAEPEAVYEFLVDFPRYARYSEHLEHVRRIDGDGGPGTRYALTFGWWRLTYTVRSEVTEIAPPERINWAIRKGIDATGHWGITAIEGDVEQADTAGVDVTDEDDTAAHADVCEVEFSVRFDPDSANSDALDLPRFVSVEWVLRRVIPLVREEAVRIVERAVADLEGREREVDLEVTIDSERL</sequence>
<name>A0ABD5UZX9_9EURY</name>
<dbReference type="EMBL" id="JBHSXL010000009">
    <property type="protein sequence ID" value="MFC6893353.1"/>
    <property type="molecule type" value="Genomic_DNA"/>
</dbReference>
<comment type="caution">
    <text evidence="2">The sequence shown here is derived from an EMBL/GenBank/DDBJ whole genome shotgun (WGS) entry which is preliminary data.</text>
</comment>
<keyword evidence="3" id="KW-1185">Reference proteome</keyword>
<dbReference type="Pfam" id="PF03364">
    <property type="entry name" value="Polyketide_cyc"/>
    <property type="match status" value="1"/>
</dbReference>